<protein>
    <submittedName>
        <fullName evidence="2">Uncharacterized protein</fullName>
    </submittedName>
</protein>
<evidence type="ECO:0000256" key="1">
    <source>
        <dbReference type="SAM" id="MobiDB-lite"/>
    </source>
</evidence>
<organism evidence="2 3">
    <name type="scientific">Vespula pensylvanica</name>
    <name type="common">Western yellow jacket</name>
    <name type="synonym">Wasp</name>
    <dbReference type="NCBI Taxonomy" id="30213"/>
    <lineage>
        <taxon>Eukaryota</taxon>
        <taxon>Metazoa</taxon>
        <taxon>Ecdysozoa</taxon>
        <taxon>Arthropoda</taxon>
        <taxon>Hexapoda</taxon>
        <taxon>Insecta</taxon>
        <taxon>Pterygota</taxon>
        <taxon>Neoptera</taxon>
        <taxon>Endopterygota</taxon>
        <taxon>Hymenoptera</taxon>
        <taxon>Apocrita</taxon>
        <taxon>Aculeata</taxon>
        <taxon>Vespoidea</taxon>
        <taxon>Vespidae</taxon>
        <taxon>Vespinae</taxon>
        <taxon>Vespula</taxon>
    </lineage>
</organism>
<reference evidence="2" key="1">
    <citation type="journal article" date="2020" name="G3 (Bethesda)">
        <title>High-Quality Assemblies for Three Invasive Social Wasps from the &lt;i&gt;Vespula&lt;/i&gt; Genus.</title>
        <authorList>
            <person name="Harrop T.W.R."/>
            <person name="Guhlin J."/>
            <person name="McLaughlin G.M."/>
            <person name="Permina E."/>
            <person name="Stockwell P."/>
            <person name="Gilligan J."/>
            <person name="Le Lec M.F."/>
            <person name="Gruber M.A.M."/>
            <person name="Quinn O."/>
            <person name="Lovegrove M."/>
            <person name="Duncan E.J."/>
            <person name="Remnant E.J."/>
            <person name="Van Eeckhoven J."/>
            <person name="Graham B."/>
            <person name="Knapp R.A."/>
            <person name="Langford K.W."/>
            <person name="Kronenberg Z."/>
            <person name="Press M.O."/>
            <person name="Eacker S.M."/>
            <person name="Wilson-Rankin E.E."/>
            <person name="Purcell J."/>
            <person name="Lester P.J."/>
            <person name="Dearden P.K."/>
        </authorList>
    </citation>
    <scope>NUCLEOTIDE SEQUENCE</scope>
    <source>
        <strain evidence="2">Volc-1</strain>
    </source>
</reference>
<proteinExistence type="predicted"/>
<evidence type="ECO:0000313" key="2">
    <source>
        <dbReference type="EMBL" id="KAF7435709.1"/>
    </source>
</evidence>
<feature type="region of interest" description="Disordered" evidence="1">
    <location>
        <begin position="41"/>
        <end position="74"/>
    </location>
</feature>
<evidence type="ECO:0000313" key="3">
    <source>
        <dbReference type="Proteomes" id="UP000600918"/>
    </source>
</evidence>
<dbReference type="EMBL" id="JACSDY010000002">
    <property type="protein sequence ID" value="KAF7435709.1"/>
    <property type="molecule type" value="Genomic_DNA"/>
</dbReference>
<sequence length="74" mass="8506">MDCYQVPHLDPDSCPRLRSSRLEEKGARVGLYMRESIVESVGPIGETPKESGPRQKRRNCSWYPKRVTDPSSER</sequence>
<gene>
    <name evidence="2" type="ORF">H0235_003900</name>
</gene>
<dbReference type="Proteomes" id="UP000600918">
    <property type="component" value="Unassembled WGS sequence"/>
</dbReference>
<keyword evidence="3" id="KW-1185">Reference proteome</keyword>
<accession>A0A834PCD3</accession>
<dbReference type="AlphaFoldDB" id="A0A834PCD3"/>
<comment type="caution">
    <text evidence="2">The sequence shown here is derived from an EMBL/GenBank/DDBJ whole genome shotgun (WGS) entry which is preliminary data.</text>
</comment>
<name>A0A834PCD3_VESPE</name>